<evidence type="ECO:0000313" key="4">
    <source>
        <dbReference type="Proteomes" id="UP000735302"/>
    </source>
</evidence>
<gene>
    <name evidence="3" type="ORF">PoB_003225700</name>
</gene>
<evidence type="ECO:0000313" key="3">
    <source>
        <dbReference type="EMBL" id="GFO05752.1"/>
    </source>
</evidence>
<dbReference type="EMBL" id="BLXT01003752">
    <property type="protein sequence ID" value="GFO05752.1"/>
    <property type="molecule type" value="Genomic_DNA"/>
</dbReference>
<keyword evidence="2" id="KW-0812">Transmembrane</keyword>
<keyword evidence="2" id="KW-0472">Membrane</keyword>
<evidence type="ECO:0008006" key="5">
    <source>
        <dbReference type="Google" id="ProtNLM"/>
    </source>
</evidence>
<feature type="transmembrane region" description="Helical" evidence="2">
    <location>
        <begin position="208"/>
        <end position="228"/>
    </location>
</feature>
<accession>A0AAV4AEU1</accession>
<sequence length="303" mass="32766">MTLLFIVSKLSLAASMILYTVNIHTTDVDEKVMAIFMQFCWLLTAASVTAAAKHFNIPTNQASNSAIGSPKNNATKSVKGVVIICVVLVGLCVIVDENFDSNESVNYSSHSGHLFWMSHETGCYIFSVGIIGACYLAVTIKLAVCAVRYLRTRGQPEGSSNVFIDAKSYGNKRQGAREPGTFCILYLVHLMAFYLLAVIDYTDKNYGLWPLLFALVACSNGVFMLVALGGQLVELCSHGNGHHRCSSPEQNAVSESSDSCPGYENTVEESSGASKSHCLSEGAGKPSPRIFSPEGEHVTVWLE</sequence>
<dbReference type="Proteomes" id="UP000735302">
    <property type="component" value="Unassembled WGS sequence"/>
</dbReference>
<name>A0AAV4AEU1_9GAST</name>
<evidence type="ECO:0000256" key="2">
    <source>
        <dbReference type="SAM" id="Phobius"/>
    </source>
</evidence>
<feature type="compositionally biased region" description="Polar residues" evidence="1">
    <location>
        <begin position="247"/>
        <end position="259"/>
    </location>
</feature>
<protein>
    <recommendedName>
        <fullName evidence="5">G-protein coupled receptors family 2 profile 2 domain-containing protein</fullName>
    </recommendedName>
</protein>
<feature type="transmembrane region" description="Helical" evidence="2">
    <location>
        <begin position="77"/>
        <end position="96"/>
    </location>
</feature>
<keyword evidence="4" id="KW-1185">Reference proteome</keyword>
<feature type="transmembrane region" description="Helical" evidence="2">
    <location>
        <begin position="124"/>
        <end position="150"/>
    </location>
</feature>
<reference evidence="3 4" key="1">
    <citation type="journal article" date="2021" name="Elife">
        <title>Chloroplast acquisition without the gene transfer in kleptoplastic sea slugs, Plakobranchus ocellatus.</title>
        <authorList>
            <person name="Maeda T."/>
            <person name="Takahashi S."/>
            <person name="Yoshida T."/>
            <person name="Shimamura S."/>
            <person name="Takaki Y."/>
            <person name="Nagai Y."/>
            <person name="Toyoda A."/>
            <person name="Suzuki Y."/>
            <person name="Arimoto A."/>
            <person name="Ishii H."/>
            <person name="Satoh N."/>
            <person name="Nishiyama T."/>
            <person name="Hasebe M."/>
            <person name="Maruyama T."/>
            <person name="Minagawa J."/>
            <person name="Obokata J."/>
            <person name="Shigenobu S."/>
        </authorList>
    </citation>
    <scope>NUCLEOTIDE SEQUENCE [LARGE SCALE GENOMIC DNA]</scope>
</reference>
<dbReference type="AlphaFoldDB" id="A0AAV4AEU1"/>
<organism evidence="3 4">
    <name type="scientific">Plakobranchus ocellatus</name>
    <dbReference type="NCBI Taxonomy" id="259542"/>
    <lineage>
        <taxon>Eukaryota</taxon>
        <taxon>Metazoa</taxon>
        <taxon>Spiralia</taxon>
        <taxon>Lophotrochozoa</taxon>
        <taxon>Mollusca</taxon>
        <taxon>Gastropoda</taxon>
        <taxon>Heterobranchia</taxon>
        <taxon>Euthyneura</taxon>
        <taxon>Panpulmonata</taxon>
        <taxon>Sacoglossa</taxon>
        <taxon>Placobranchoidea</taxon>
        <taxon>Plakobranchidae</taxon>
        <taxon>Plakobranchus</taxon>
    </lineage>
</organism>
<comment type="caution">
    <text evidence="3">The sequence shown here is derived from an EMBL/GenBank/DDBJ whole genome shotgun (WGS) entry which is preliminary data.</text>
</comment>
<feature type="transmembrane region" description="Helical" evidence="2">
    <location>
        <begin position="32"/>
        <end position="56"/>
    </location>
</feature>
<proteinExistence type="predicted"/>
<evidence type="ECO:0000256" key="1">
    <source>
        <dbReference type="SAM" id="MobiDB-lite"/>
    </source>
</evidence>
<keyword evidence="2" id="KW-1133">Transmembrane helix</keyword>
<feature type="region of interest" description="Disordered" evidence="1">
    <location>
        <begin position="247"/>
        <end position="291"/>
    </location>
</feature>
<feature type="transmembrane region" description="Helical" evidence="2">
    <location>
        <begin position="182"/>
        <end position="202"/>
    </location>
</feature>